<gene>
    <name evidence="5" type="ORF">LHA35_21485</name>
</gene>
<accession>A0A9X1IJ47</accession>
<comment type="similarity">
    <text evidence="1">Belongs to the leucine-binding protein family.</text>
</comment>
<organism evidence="5 6">
    <name type="scientific">Roseicella aerolata</name>
    <dbReference type="NCBI Taxonomy" id="2883479"/>
    <lineage>
        <taxon>Bacteria</taxon>
        <taxon>Pseudomonadati</taxon>
        <taxon>Pseudomonadota</taxon>
        <taxon>Alphaproteobacteria</taxon>
        <taxon>Acetobacterales</taxon>
        <taxon>Roseomonadaceae</taxon>
        <taxon>Roseicella</taxon>
    </lineage>
</organism>
<evidence type="ECO:0000256" key="3">
    <source>
        <dbReference type="SAM" id="SignalP"/>
    </source>
</evidence>
<feature type="signal peptide" evidence="3">
    <location>
        <begin position="1"/>
        <end position="22"/>
    </location>
</feature>
<name>A0A9X1IJ47_9PROT</name>
<evidence type="ECO:0000256" key="2">
    <source>
        <dbReference type="ARBA" id="ARBA00022729"/>
    </source>
</evidence>
<comment type="caution">
    <text evidence="5">The sequence shown here is derived from an EMBL/GenBank/DDBJ whole genome shotgun (WGS) entry which is preliminary data.</text>
</comment>
<dbReference type="Pfam" id="PF13458">
    <property type="entry name" value="Peripla_BP_6"/>
    <property type="match status" value="1"/>
</dbReference>
<reference evidence="5" key="1">
    <citation type="submission" date="2021-10" db="EMBL/GenBank/DDBJ databases">
        <title>Roseicella aerolatum sp. nov., isolated from aerosols of e-waste dismantling site.</title>
        <authorList>
            <person name="Qin T."/>
        </authorList>
    </citation>
    <scope>NUCLEOTIDE SEQUENCE</scope>
    <source>
        <strain evidence="5">GB24</strain>
    </source>
</reference>
<dbReference type="CDD" id="cd06343">
    <property type="entry name" value="PBP1_ABC_ligand_binding-like"/>
    <property type="match status" value="1"/>
</dbReference>
<proteinExistence type="inferred from homology"/>
<dbReference type="PANTHER" id="PTHR47235:SF1">
    <property type="entry name" value="BLR6548 PROTEIN"/>
    <property type="match status" value="1"/>
</dbReference>
<evidence type="ECO:0000313" key="5">
    <source>
        <dbReference type="EMBL" id="MCB4824308.1"/>
    </source>
</evidence>
<sequence>MQRRTALLAGAAALAAPRLARAQEAPGVTATEIRFGGTTALSGPVSALGVQCRAVEGVCRMVNEAGGIAGRKLTYILYDDGFSPPKTLEQVRRLVEQDRVAFLFNMLGTAPNNAVVRYVNQRKVPHLFLSVNGDKWGDYQANPWTMGFAPSARTEAQVFARHALAGKPDARFALLYQNDDFGRDYVHGLRDVLGVAYESRVRAASYEVTDPTVDSQLIALQGADVLVSGVTTKFAAMAIRKLHELGWRAPHYIPSGASSVAGVITPAGVERAIGTLSSAYLKDPNDQAWAGDAGMAEYRAFMARWLPEADTTDIYYTYGYTVALALMQVLRQCDGHFSRERIMREAANLRGLGIPTLLPGIRVDTSPTDYRPLQQLQLIRWDGRMWQRFGEVIDGAVS</sequence>
<feature type="chain" id="PRO_5040718496" evidence="3">
    <location>
        <begin position="23"/>
        <end position="398"/>
    </location>
</feature>
<dbReference type="PANTHER" id="PTHR47235">
    <property type="entry name" value="BLR6548 PROTEIN"/>
    <property type="match status" value="1"/>
</dbReference>
<dbReference type="Gene3D" id="3.40.50.2300">
    <property type="match status" value="2"/>
</dbReference>
<dbReference type="InterPro" id="IPR028082">
    <property type="entry name" value="Peripla_BP_I"/>
</dbReference>
<protein>
    <submittedName>
        <fullName evidence="5">ABC transporter substrate-binding protein</fullName>
    </submittedName>
</protein>
<dbReference type="Proteomes" id="UP001139311">
    <property type="component" value="Unassembled WGS sequence"/>
</dbReference>
<keyword evidence="2 3" id="KW-0732">Signal</keyword>
<dbReference type="AlphaFoldDB" id="A0A9X1IJ47"/>
<dbReference type="RefSeq" id="WP_226611862.1">
    <property type="nucleotide sequence ID" value="NZ_JAJAQI010000040.1"/>
</dbReference>
<evidence type="ECO:0000313" key="6">
    <source>
        <dbReference type="Proteomes" id="UP001139311"/>
    </source>
</evidence>
<evidence type="ECO:0000259" key="4">
    <source>
        <dbReference type="Pfam" id="PF13458"/>
    </source>
</evidence>
<feature type="domain" description="Leucine-binding protein" evidence="4">
    <location>
        <begin position="32"/>
        <end position="382"/>
    </location>
</feature>
<dbReference type="InterPro" id="IPR028081">
    <property type="entry name" value="Leu-bd"/>
</dbReference>
<dbReference type="EMBL" id="JAJAQI010000040">
    <property type="protein sequence ID" value="MCB4824308.1"/>
    <property type="molecule type" value="Genomic_DNA"/>
</dbReference>
<dbReference type="SUPFAM" id="SSF53822">
    <property type="entry name" value="Periplasmic binding protein-like I"/>
    <property type="match status" value="1"/>
</dbReference>
<evidence type="ECO:0000256" key="1">
    <source>
        <dbReference type="ARBA" id="ARBA00010062"/>
    </source>
</evidence>
<keyword evidence="6" id="KW-1185">Reference proteome</keyword>